<evidence type="ECO:0000313" key="5">
    <source>
        <dbReference type="EMBL" id="PVZ70292.1"/>
    </source>
</evidence>
<keyword evidence="2" id="KW-0238">DNA-binding</keyword>
<evidence type="ECO:0000256" key="1">
    <source>
        <dbReference type="ARBA" id="ARBA00023015"/>
    </source>
</evidence>
<evidence type="ECO:0000256" key="3">
    <source>
        <dbReference type="ARBA" id="ARBA00023163"/>
    </source>
</evidence>
<dbReference type="OrthoDB" id="9796124at2"/>
<reference evidence="5 6" key="1">
    <citation type="submission" date="2018-04" db="EMBL/GenBank/DDBJ databases">
        <title>Thalassorhabdus spongiae gen. nov., sp. nov., isolated from a marine sponge in South-West Iceland.</title>
        <authorList>
            <person name="Knobloch S."/>
            <person name="Daussin A."/>
            <person name="Johannsson R."/>
            <person name="Marteinsson V.T."/>
        </authorList>
    </citation>
    <scope>NUCLEOTIDE SEQUENCE [LARGE SCALE GENOMIC DNA]</scope>
    <source>
        <strain evidence="5 6">Hp12</strain>
    </source>
</reference>
<dbReference type="InterPro" id="IPR051011">
    <property type="entry name" value="Metal_resp_trans_reg"/>
</dbReference>
<evidence type="ECO:0000259" key="4">
    <source>
        <dbReference type="PROSITE" id="PS50987"/>
    </source>
</evidence>
<keyword evidence="6" id="KW-1185">Reference proteome</keyword>
<dbReference type="PANTHER" id="PTHR43132:SF6">
    <property type="entry name" value="HTH-TYPE TRANSCRIPTIONAL REPRESSOR CZRA"/>
    <property type="match status" value="1"/>
</dbReference>
<dbReference type="RefSeq" id="WP_116686366.1">
    <property type="nucleotide sequence ID" value="NZ_CAWNYD010000002.1"/>
</dbReference>
<accession>A0A2V1H1I5</accession>
<dbReference type="EMBL" id="QDDL01000002">
    <property type="protein sequence ID" value="PVZ70292.1"/>
    <property type="molecule type" value="Genomic_DNA"/>
</dbReference>
<organism evidence="5 6">
    <name type="scientific">Pelagibaculum spongiae</name>
    <dbReference type="NCBI Taxonomy" id="2080658"/>
    <lineage>
        <taxon>Bacteria</taxon>
        <taxon>Pseudomonadati</taxon>
        <taxon>Pseudomonadota</taxon>
        <taxon>Gammaproteobacteria</taxon>
        <taxon>Oceanospirillales</taxon>
        <taxon>Pelagibaculum</taxon>
    </lineage>
</organism>
<dbReference type="NCBIfam" id="NF033788">
    <property type="entry name" value="HTH_metalloreg"/>
    <property type="match status" value="1"/>
</dbReference>
<dbReference type="InterPro" id="IPR011991">
    <property type="entry name" value="ArsR-like_HTH"/>
</dbReference>
<dbReference type="PANTHER" id="PTHR43132">
    <property type="entry name" value="ARSENICAL RESISTANCE OPERON REPRESSOR ARSR-RELATED"/>
    <property type="match status" value="1"/>
</dbReference>
<dbReference type="Proteomes" id="UP000244906">
    <property type="component" value="Unassembled WGS sequence"/>
</dbReference>
<name>A0A2V1H1I5_9GAMM</name>
<dbReference type="PROSITE" id="PS50987">
    <property type="entry name" value="HTH_ARSR_2"/>
    <property type="match status" value="1"/>
</dbReference>
<dbReference type="GO" id="GO:0003700">
    <property type="term" value="F:DNA-binding transcription factor activity"/>
    <property type="evidence" value="ECO:0007669"/>
    <property type="project" value="InterPro"/>
</dbReference>
<dbReference type="AlphaFoldDB" id="A0A2V1H1I5"/>
<feature type="domain" description="HTH arsR-type" evidence="4">
    <location>
        <begin position="4"/>
        <end position="98"/>
    </location>
</feature>
<dbReference type="Gene3D" id="1.10.10.10">
    <property type="entry name" value="Winged helix-like DNA-binding domain superfamily/Winged helix DNA-binding domain"/>
    <property type="match status" value="1"/>
</dbReference>
<keyword evidence="3" id="KW-0804">Transcription</keyword>
<dbReference type="PRINTS" id="PR00778">
    <property type="entry name" value="HTHARSR"/>
</dbReference>
<comment type="caution">
    <text evidence="5">The sequence shown here is derived from an EMBL/GenBank/DDBJ whole genome shotgun (WGS) entry which is preliminary data.</text>
</comment>
<dbReference type="InterPro" id="IPR036390">
    <property type="entry name" value="WH_DNA-bd_sf"/>
</dbReference>
<keyword evidence="1" id="KW-0805">Transcription regulation</keyword>
<sequence>MTSPDPKQLSQMATLFKLLGDEGRLKLVMACLDEPKPVCCLSTAADMSQSLTSHHLRSLRKARILKGTRSGKQMLYQPDDHHIRDLLQRMIEHVSEPEQCDD</sequence>
<dbReference type="Pfam" id="PF01022">
    <property type="entry name" value="HTH_5"/>
    <property type="match status" value="1"/>
</dbReference>
<dbReference type="InterPro" id="IPR001845">
    <property type="entry name" value="HTH_ArsR_DNA-bd_dom"/>
</dbReference>
<protein>
    <submittedName>
        <fullName evidence="5">Transcriptional regulator</fullName>
    </submittedName>
</protein>
<dbReference type="SUPFAM" id="SSF46785">
    <property type="entry name" value="Winged helix' DNA-binding domain"/>
    <property type="match status" value="1"/>
</dbReference>
<dbReference type="InterPro" id="IPR036388">
    <property type="entry name" value="WH-like_DNA-bd_sf"/>
</dbReference>
<gene>
    <name evidence="5" type="ORF">DC094_06755</name>
</gene>
<dbReference type="CDD" id="cd00090">
    <property type="entry name" value="HTH_ARSR"/>
    <property type="match status" value="1"/>
</dbReference>
<evidence type="ECO:0000313" key="6">
    <source>
        <dbReference type="Proteomes" id="UP000244906"/>
    </source>
</evidence>
<proteinExistence type="predicted"/>
<dbReference type="SMART" id="SM00418">
    <property type="entry name" value="HTH_ARSR"/>
    <property type="match status" value="1"/>
</dbReference>
<evidence type="ECO:0000256" key="2">
    <source>
        <dbReference type="ARBA" id="ARBA00023125"/>
    </source>
</evidence>
<dbReference type="GO" id="GO:0003677">
    <property type="term" value="F:DNA binding"/>
    <property type="evidence" value="ECO:0007669"/>
    <property type="project" value="UniProtKB-KW"/>
</dbReference>